<evidence type="ECO:0000256" key="2">
    <source>
        <dbReference type="HAMAP-Rule" id="MF_00274"/>
    </source>
</evidence>
<dbReference type="PANTHER" id="PTHR33449">
    <property type="entry name" value="NUCLEOID-ASSOCIATED PROTEIN YBAB"/>
    <property type="match status" value="1"/>
</dbReference>
<accession>A0ABR7QXG7</accession>
<dbReference type="InterPro" id="IPR004401">
    <property type="entry name" value="YbaB/EbfC"/>
</dbReference>
<comment type="function">
    <text evidence="2">Binds to DNA and alters its conformation. May be involved in regulation of gene expression, nucleoid organization and DNA protection.</text>
</comment>
<dbReference type="PANTHER" id="PTHR33449:SF1">
    <property type="entry name" value="NUCLEOID-ASSOCIATED PROTEIN YBAB"/>
    <property type="match status" value="1"/>
</dbReference>
<dbReference type="EMBL" id="JABURY010000011">
    <property type="protein sequence ID" value="MBC9130653.1"/>
    <property type="molecule type" value="Genomic_DNA"/>
</dbReference>
<keyword evidence="5" id="KW-1185">Reference proteome</keyword>
<dbReference type="Gene3D" id="3.30.1310.10">
    <property type="entry name" value="Nucleoid-associated protein YbaB-like domain"/>
    <property type="match status" value="1"/>
</dbReference>
<evidence type="ECO:0000313" key="5">
    <source>
        <dbReference type="Proteomes" id="UP000651208"/>
    </source>
</evidence>
<dbReference type="Pfam" id="PF02575">
    <property type="entry name" value="YbaB_DNA_bd"/>
    <property type="match status" value="1"/>
</dbReference>
<evidence type="ECO:0000256" key="3">
    <source>
        <dbReference type="SAM" id="Coils"/>
    </source>
</evidence>
<dbReference type="RefSeq" id="WP_187755103.1">
    <property type="nucleotide sequence ID" value="NZ_JABURY010000011.1"/>
</dbReference>
<dbReference type="NCBIfam" id="TIGR00103">
    <property type="entry name" value="DNA_YbaB_EbfC"/>
    <property type="match status" value="1"/>
</dbReference>
<protein>
    <recommendedName>
        <fullName evidence="2">Nucleoid-associated protein FcAc13_04940</fullName>
    </recommendedName>
</protein>
<evidence type="ECO:0000313" key="4">
    <source>
        <dbReference type="EMBL" id="MBC9130653.1"/>
    </source>
</evidence>
<dbReference type="SUPFAM" id="SSF82607">
    <property type="entry name" value="YbaB-like"/>
    <property type="match status" value="1"/>
</dbReference>
<keyword evidence="1 2" id="KW-0238">DNA-binding</keyword>
<reference evidence="4 5" key="1">
    <citation type="submission" date="2020-06" db="EMBL/GenBank/DDBJ databases">
        <title>Frischella cerana isolated from Apis cerana gut homogenate.</title>
        <authorList>
            <person name="Wolter L.A."/>
            <person name="Suenami S."/>
            <person name="Miyazaki R."/>
        </authorList>
    </citation>
    <scope>NUCLEOTIDE SEQUENCE [LARGE SCALE GENOMIC DNA]</scope>
    <source>
        <strain evidence="4 5">Ac13</strain>
    </source>
</reference>
<dbReference type="InterPro" id="IPR036894">
    <property type="entry name" value="YbaB-like_sf"/>
</dbReference>
<name>A0ABR7QXG7_9GAMM</name>
<comment type="subunit">
    <text evidence="2">Homodimer.</text>
</comment>
<evidence type="ECO:0000256" key="1">
    <source>
        <dbReference type="ARBA" id="ARBA00023125"/>
    </source>
</evidence>
<dbReference type="PIRSF" id="PIRSF004555">
    <property type="entry name" value="UCP004555"/>
    <property type="match status" value="1"/>
</dbReference>
<keyword evidence="3" id="KW-0175">Coiled coil</keyword>
<sequence length="112" mass="12143">MFSGGKGGLGNLMKQAQQMQTRMQKVQEEIAQMEVTGESGAGLVKVTVNGAHNCRRVAIDPSLLTDDDKDMLEDLIAAAFNDASRRLDDAQKEKMAQVTGGMQLPPGFKMPF</sequence>
<comment type="caution">
    <text evidence="4">The sequence shown here is derived from an EMBL/GenBank/DDBJ whole genome shotgun (WGS) entry which is preliminary data.</text>
</comment>
<dbReference type="Proteomes" id="UP000651208">
    <property type="component" value="Unassembled WGS sequence"/>
</dbReference>
<proteinExistence type="inferred from homology"/>
<comment type="similarity">
    <text evidence="2">Belongs to the YbaB/EbfC family.</text>
</comment>
<organism evidence="4 5">
    <name type="scientific">Frischella japonica</name>
    <dbReference type="NCBI Taxonomy" id="2741544"/>
    <lineage>
        <taxon>Bacteria</taxon>
        <taxon>Pseudomonadati</taxon>
        <taxon>Pseudomonadota</taxon>
        <taxon>Gammaproteobacteria</taxon>
        <taxon>Orbales</taxon>
        <taxon>Orbaceae</taxon>
        <taxon>Frischella</taxon>
    </lineage>
</organism>
<comment type="subcellular location">
    <subcellularLocation>
        <location evidence="2">Cytoplasm</location>
        <location evidence="2">Nucleoid</location>
    </subcellularLocation>
</comment>
<dbReference type="HAMAP" id="MF_00274">
    <property type="entry name" value="DNA_YbaB_EbfC"/>
    <property type="match status" value="1"/>
</dbReference>
<keyword evidence="2" id="KW-0963">Cytoplasm</keyword>
<gene>
    <name evidence="4" type="ORF">FcAc13_04940</name>
</gene>
<feature type="coiled-coil region" evidence="3">
    <location>
        <begin position="9"/>
        <end position="36"/>
    </location>
</feature>